<dbReference type="SUPFAM" id="SSF46689">
    <property type="entry name" value="Homeodomain-like"/>
    <property type="match status" value="1"/>
</dbReference>
<evidence type="ECO:0000313" key="1">
    <source>
        <dbReference type="EMBL" id="KAA9379347.1"/>
    </source>
</evidence>
<protein>
    <submittedName>
        <fullName evidence="1">DUF433 domain-containing protein</fullName>
    </submittedName>
</protein>
<sequence length="76" mass="8733">MDFDRITAELDKLEGRPTIRSLRITVETVVRLVAAGWTFDDIVSDYPDLERADIKQALEYAAASTNVHYYRLRETA</sequence>
<comment type="caution">
    <text evidence="1">The sequence shown here is derived from an EMBL/GenBank/DDBJ whole genome shotgun (WGS) entry which is preliminary data.</text>
</comment>
<proteinExistence type="predicted"/>
<gene>
    <name evidence="1" type="ORF">F5972_12875</name>
</gene>
<dbReference type="Proteomes" id="UP000327011">
    <property type="component" value="Unassembled WGS sequence"/>
</dbReference>
<reference evidence="1 2" key="1">
    <citation type="submission" date="2019-09" db="EMBL/GenBank/DDBJ databases">
        <title>Screening of Novel Bioactive Compounds from Soil-Associated.</title>
        <authorList>
            <person name="Gong X."/>
        </authorList>
    </citation>
    <scope>NUCLEOTIDE SEQUENCE [LARGE SCALE GENOMIC DNA]</scope>
    <source>
        <strain evidence="1 2">Gxj-6</strain>
    </source>
</reference>
<dbReference type="PANTHER" id="PTHR34849">
    <property type="entry name" value="SSL5025 PROTEIN"/>
    <property type="match status" value="1"/>
</dbReference>
<dbReference type="AlphaFoldDB" id="A0A5J5K4P4"/>
<organism evidence="1 2">
    <name type="scientific">Microbispora cellulosiformans</name>
    <dbReference type="NCBI Taxonomy" id="2614688"/>
    <lineage>
        <taxon>Bacteria</taxon>
        <taxon>Bacillati</taxon>
        <taxon>Actinomycetota</taxon>
        <taxon>Actinomycetes</taxon>
        <taxon>Streptosporangiales</taxon>
        <taxon>Streptosporangiaceae</taxon>
        <taxon>Microbispora</taxon>
    </lineage>
</organism>
<dbReference type="InterPro" id="IPR007367">
    <property type="entry name" value="DUF433"/>
</dbReference>
<dbReference type="Pfam" id="PF04255">
    <property type="entry name" value="DUF433"/>
    <property type="match status" value="1"/>
</dbReference>
<dbReference type="InterPro" id="IPR009057">
    <property type="entry name" value="Homeodomain-like_sf"/>
</dbReference>
<accession>A0A5J5K4P4</accession>
<name>A0A5J5K4P4_9ACTN</name>
<dbReference type="PANTHER" id="PTHR34849:SF3">
    <property type="entry name" value="SSR2962 PROTEIN"/>
    <property type="match status" value="1"/>
</dbReference>
<dbReference type="InterPro" id="IPR036388">
    <property type="entry name" value="WH-like_DNA-bd_sf"/>
</dbReference>
<keyword evidence="2" id="KW-1185">Reference proteome</keyword>
<dbReference type="EMBL" id="VYTZ01000004">
    <property type="protein sequence ID" value="KAA9379347.1"/>
    <property type="molecule type" value="Genomic_DNA"/>
</dbReference>
<dbReference type="Gene3D" id="1.10.10.10">
    <property type="entry name" value="Winged helix-like DNA-binding domain superfamily/Winged helix DNA-binding domain"/>
    <property type="match status" value="1"/>
</dbReference>
<evidence type="ECO:0000313" key="2">
    <source>
        <dbReference type="Proteomes" id="UP000327011"/>
    </source>
</evidence>